<comment type="caution">
    <text evidence="2">The sequence shown here is derived from an EMBL/GenBank/DDBJ whole genome shotgun (WGS) entry which is preliminary data.</text>
</comment>
<gene>
    <name evidence="10" type="ORF">PF001_g1714</name>
    <name evidence="9" type="ORF">PF002_g2286</name>
    <name evidence="8" type="ORF">PF004_g1937</name>
    <name evidence="7" type="ORF">PF005_g1876</name>
    <name evidence="6" type="ORF">PF006_g1514</name>
    <name evidence="5" type="ORF">PF007_g2539</name>
    <name evidence="11" type="ORF">PF008_g2264</name>
    <name evidence="2" type="ORF">PF009_g2679</name>
    <name evidence="4" type="ORF">PF010_g2113</name>
    <name evidence="3" type="ORF">PF011_g1819</name>
</gene>
<dbReference type="Proteomes" id="UP000486351">
    <property type="component" value="Unassembled WGS sequence"/>
</dbReference>
<dbReference type="Proteomes" id="UP000429523">
    <property type="component" value="Unassembled WGS sequence"/>
</dbReference>
<feature type="region of interest" description="Disordered" evidence="1">
    <location>
        <begin position="1"/>
        <end position="41"/>
    </location>
</feature>
<dbReference type="EMBL" id="QXGA01000038">
    <property type="protein sequence ID" value="KAE9154464.1"/>
    <property type="molecule type" value="Genomic_DNA"/>
</dbReference>
<evidence type="ECO:0000313" key="11">
    <source>
        <dbReference type="EMBL" id="KAE9359411.1"/>
    </source>
</evidence>
<feature type="compositionally biased region" description="Basic and acidic residues" evidence="1">
    <location>
        <begin position="75"/>
        <end position="90"/>
    </location>
</feature>
<dbReference type="Proteomes" id="UP000440732">
    <property type="component" value="Unassembled WGS sequence"/>
</dbReference>
<evidence type="ECO:0000313" key="20">
    <source>
        <dbReference type="Proteomes" id="UP000486351"/>
    </source>
</evidence>
<name>A0A6A3FUD3_9STRA</name>
<evidence type="ECO:0000313" key="17">
    <source>
        <dbReference type="Proteomes" id="UP000441208"/>
    </source>
</evidence>
<dbReference type="EMBL" id="QXFZ01000069">
    <property type="protein sequence ID" value="KAE9135491.1"/>
    <property type="molecule type" value="Genomic_DNA"/>
</dbReference>
<evidence type="ECO:0000313" key="4">
    <source>
        <dbReference type="EMBL" id="KAE9135356.1"/>
    </source>
</evidence>
<dbReference type="Gene3D" id="3.40.50.1820">
    <property type="entry name" value="alpha/beta hydrolase"/>
    <property type="match status" value="1"/>
</dbReference>
<evidence type="ECO:0000313" key="8">
    <source>
        <dbReference type="EMBL" id="KAE9252489.1"/>
    </source>
</evidence>
<dbReference type="EMBL" id="QXGE01000043">
    <property type="protein sequence ID" value="KAE9327845.1"/>
    <property type="molecule type" value="Genomic_DNA"/>
</dbReference>
<dbReference type="Proteomes" id="UP000488956">
    <property type="component" value="Unassembled WGS sequence"/>
</dbReference>
<protein>
    <submittedName>
        <fullName evidence="2">Uncharacterized protein</fullName>
    </submittedName>
</protein>
<evidence type="ECO:0000313" key="14">
    <source>
        <dbReference type="Proteomes" id="UP000437068"/>
    </source>
</evidence>
<dbReference type="Proteomes" id="UP000441208">
    <property type="component" value="Unassembled WGS sequence"/>
</dbReference>
<dbReference type="Proteomes" id="UP000440367">
    <property type="component" value="Unassembled WGS sequence"/>
</dbReference>
<feature type="region of interest" description="Disordered" evidence="1">
    <location>
        <begin position="71"/>
        <end position="90"/>
    </location>
</feature>
<dbReference type="InterPro" id="IPR029058">
    <property type="entry name" value="AB_hydrolase_fold"/>
</dbReference>
<dbReference type="EMBL" id="QXGF01000072">
    <property type="protein sequence ID" value="KAE8947710.1"/>
    <property type="molecule type" value="Genomic_DNA"/>
</dbReference>
<organism evidence="2 12">
    <name type="scientific">Phytophthora fragariae</name>
    <dbReference type="NCBI Taxonomy" id="53985"/>
    <lineage>
        <taxon>Eukaryota</taxon>
        <taxon>Sar</taxon>
        <taxon>Stramenopiles</taxon>
        <taxon>Oomycota</taxon>
        <taxon>Peronosporomycetes</taxon>
        <taxon>Peronosporales</taxon>
        <taxon>Peronosporaceae</taxon>
        <taxon>Phytophthora</taxon>
    </lineage>
</organism>
<evidence type="ECO:0000313" key="21">
    <source>
        <dbReference type="Proteomes" id="UP000488956"/>
    </source>
</evidence>
<evidence type="ECO:0000313" key="19">
    <source>
        <dbReference type="Proteomes" id="UP000476176"/>
    </source>
</evidence>
<evidence type="ECO:0000313" key="3">
    <source>
        <dbReference type="EMBL" id="KAE9027910.1"/>
    </source>
</evidence>
<evidence type="ECO:0000313" key="6">
    <source>
        <dbReference type="EMBL" id="KAE9154464.1"/>
    </source>
</evidence>
<evidence type="ECO:0000313" key="13">
    <source>
        <dbReference type="Proteomes" id="UP000433483"/>
    </source>
</evidence>
<evidence type="ECO:0000313" key="10">
    <source>
        <dbReference type="EMBL" id="KAE9327845.1"/>
    </source>
</evidence>
<evidence type="ECO:0000313" key="2">
    <source>
        <dbReference type="EMBL" id="KAE8947710.1"/>
    </source>
</evidence>
<dbReference type="EMBL" id="QXGB01000047">
    <property type="protein sequence ID" value="KAE9234463.1"/>
    <property type="molecule type" value="Genomic_DNA"/>
</dbReference>
<dbReference type="EMBL" id="QXGC01000052">
    <property type="protein sequence ID" value="KAE9252489.1"/>
    <property type="molecule type" value="Genomic_DNA"/>
</dbReference>
<evidence type="ECO:0000313" key="15">
    <source>
        <dbReference type="Proteomes" id="UP000440367"/>
    </source>
</evidence>
<dbReference type="AlphaFoldDB" id="A0A6A3FUD3"/>
<dbReference type="EMBL" id="QXFY01000060">
    <property type="protein sequence ID" value="KAE9359411.1"/>
    <property type="molecule type" value="Genomic_DNA"/>
</dbReference>
<dbReference type="Proteomes" id="UP000433483">
    <property type="component" value="Unassembled WGS sequence"/>
</dbReference>
<evidence type="ECO:0000313" key="18">
    <source>
        <dbReference type="Proteomes" id="UP000460718"/>
    </source>
</evidence>
<proteinExistence type="predicted"/>
<sequence length="90" mass="9500">MQAAAKSGESMHALRGRPSTTVGAASGGREQHRLQQGDYNPTSATGVLENYSVSVVAVLIEGGAHHLDLMFSKPLDPEPVKLSEKPRSST</sequence>
<dbReference type="Proteomes" id="UP000460718">
    <property type="component" value="Unassembled WGS sequence"/>
</dbReference>
<dbReference type="OrthoDB" id="2130629at2759"/>
<evidence type="ECO:0000313" key="16">
    <source>
        <dbReference type="Proteomes" id="UP000440732"/>
    </source>
</evidence>
<reference evidence="12 13" key="1">
    <citation type="submission" date="2018-08" db="EMBL/GenBank/DDBJ databases">
        <title>Genomic investigation of the strawberry pathogen Phytophthora fragariae indicates pathogenicity is determined by transcriptional variation in three key races.</title>
        <authorList>
            <person name="Adams T.M."/>
            <person name="Armitage A.D."/>
            <person name="Sobczyk M.K."/>
            <person name="Bates H.J."/>
            <person name="Dunwell J.M."/>
            <person name="Nellist C.F."/>
            <person name="Harrison R.J."/>
        </authorList>
    </citation>
    <scope>NUCLEOTIDE SEQUENCE [LARGE SCALE GENOMIC DNA]</scope>
    <source>
        <strain evidence="10 14">A4</strain>
        <strain evidence="9 15">BC-1</strain>
        <strain evidence="8 19">BC-23</strain>
        <strain evidence="7 13">NOV-27</strain>
        <strain evidence="6 16">NOV-5</strain>
        <strain evidence="5 17">NOV-71</strain>
        <strain evidence="11 20">NOV-77</strain>
        <strain evidence="2 12">NOV-9</strain>
        <strain evidence="4 21">ONT-3</strain>
        <strain evidence="3 18">SCRP245</strain>
    </source>
</reference>
<dbReference type="EMBL" id="QXFW01000052">
    <property type="protein sequence ID" value="KAE9027910.1"/>
    <property type="molecule type" value="Genomic_DNA"/>
</dbReference>
<evidence type="ECO:0000313" key="7">
    <source>
        <dbReference type="EMBL" id="KAE9234463.1"/>
    </source>
</evidence>
<evidence type="ECO:0000313" key="9">
    <source>
        <dbReference type="EMBL" id="KAE9255574.1"/>
    </source>
</evidence>
<dbReference type="EMBL" id="QXGD01000058">
    <property type="protein sequence ID" value="KAE9255574.1"/>
    <property type="molecule type" value="Genomic_DNA"/>
</dbReference>
<evidence type="ECO:0000256" key="1">
    <source>
        <dbReference type="SAM" id="MobiDB-lite"/>
    </source>
</evidence>
<dbReference type="EMBL" id="QXFX01000056">
    <property type="protein sequence ID" value="KAE9135356.1"/>
    <property type="molecule type" value="Genomic_DNA"/>
</dbReference>
<evidence type="ECO:0000313" key="5">
    <source>
        <dbReference type="EMBL" id="KAE9135491.1"/>
    </source>
</evidence>
<dbReference type="Proteomes" id="UP000476176">
    <property type="component" value="Unassembled WGS sequence"/>
</dbReference>
<evidence type="ECO:0000313" key="12">
    <source>
        <dbReference type="Proteomes" id="UP000429523"/>
    </source>
</evidence>
<dbReference type="Proteomes" id="UP000437068">
    <property type="component" value="Unassembled WGS sequence"/>
</dbReference>
<keyword evidence="13" id="KW-1185">Reference proteome</keyword>
<accession>A0A6A3FUD3</accession>